<evidence type="ECO:0000256" key="2">
    <source>
        <dbReference type="ARBA" id="ARBA00022692"/>
    </source>
</evidence>
<sequence length="270" mass="29687">MEDSGFLELPELSVGAARGTQQSQIQPEGVSAHGDGKLDPRSLILLTFFTNIIAINSSATWLILLCIITTALFSLCALPWRLFMWWAGFELLCVICAFVPPVIAPSHVSVAVGVSAFWFMKFNITAAFGIMFFTAITPHQVSAVLTRLRVPVFIYVPIMVMYRFFPIARDELSSTQEAMVLRGLQPGLRAMILHPLRHLELILIPFLLSATRIVDELSAAALLKAVGVGKSAERAPRTTVIPTRFTRYDALAIGLCIMLVAAEGVQLWIS</sequence>
<dbReference type="KEGG" id="raj:RA11412_2022"/>
<reference evidence="5 6" key="1">
    <citation type="submission" date="2016-10" db="EMBL/GenBank/DDBJ databases">
        <title>Genome sequence of Rothia aeria strain JCM11412.</title>
        <authorList>
            <person name="Nambu T."/>
        </authorList>
    </citation>
    <scope>NUCLEOTIDE SEQUENCE [LARGE SCALE GENOMIC DNA]</scope>
    <source>
        <strain evidence="5 6">JCM 11412</strain>
    </source>
</reference>
<keyword evidence="6" id="KW-1185">Reference proteome</keyword>
<dbReference type="GeneID" id="93860641"/>
<organism evidence="5 6">
    <name type="scientific">Rothia aeria</name>
    <dbReference type="NCBI Taxonomy" id="172042"/>
    <lineage>
        <taxon>Bacteria</taxon>
        <taxon>Bacillati</taxon>
        <taxon>Actinomycetota</taxon>
        <taxon>Actinomycetes</taxon>
        <taxon>Micrococcales</taxon>
        <taxon>Micrococcaceae</taxon>
        <taxon>Rothia</taxon>
    </lineage>
</organism>
<dbReference type="Pfam" id="PF02361">
    <property type="entry name" value="CbiQ"/>
    <property type="match status" value="1"/>
</dbReference>
<protein>
    <submittedName>
        <fullName evidence="5">Transmembrane component BL0694</fullName>
    </submittedName>
</protein>
<dbReference type="EMBL" id="AP017895">
    <property type="protein sequence ID" value="BAV88321.1"/>
    <property type="molecule type" value="Genomic_DNA"/>
</dbReference>
<dbReference type="Proteomes" id="UP000250241">
    <property type="component" value="Chromosome"/>
</dbReference>
<dbReference type="GO" id="GO:0005886">
    <property type="term" value="C:plasma membrane"/>
    <property type="evidence" value="ECO:0007669"/>
    <property type="project" value="UniProtKB-ARBA"/>
</dbReference>
<name>A0A2Z5R1F0_9MICC</name>
<dbReference type="CDD" id="cd16914">
    <property type="entry name" value="EcfT"/>
    <property type="match status" value="1"/>
</dbReference>
<keyword evidence="2 5" id="KW-0812">Transmembrane</keyword>
<gene>
    <name evidence="5" type="ORF">RA11412_2022</name>
</gene>
<evidence type="ECO:0000256" key="3">
    <source>
        <dbReference type="ARBA" id="ARBA00022989"/>
    </source>
</evidence>
<dbReference type="AlphaFoldDB" id="A0A2Z5R1F0"/>
<dbReference type="RefSeq" id="WP_128087856.1">
    <property type="nucleotide sequence ID" value="NZ_CBDEQU010000089.1"/>
</dbReference>
<proteinExistence type="predicted"/>
<keyword evidence="4" id="KW-0472">Membrane</keyword>
<comment type="subcellular location">
    <subcellularLocation>
        <location evidence="1">Membrane</location>
        <topology evidence="1">Multi-pass membrane protein</topology>
    </subcellularLocation>
</comment>
<dbReference type="InterPro" id="IPR003339">
    <property type="entry name" value="ABC/ECF_trnsptr_transmembrane"/>
</dbReference>
<evidence type="ECO:0000313" key="5">
    <source>
        <dbReference type="EMBL" id="BAV88321.1"/>
    </source>
</evidence>
<keyword evidence="3" id="KW-1133">Transmembrane helix</keyword>
<evidence type="ECO:0000256" key="4">
    <source>
        <dbReference type="ARBA" id="ARBA00023136"/>
    </source>
</evidence>
<evidence type="ECO:0000256" key="1">
    <source>
        <dbReference type="ARBA" id="ARBA00004141"/>
    </source>
</evidence>
<accession>A0A2Z5R1F0</accession>
<evidence type="ECO:0000313" key="6">
    <source>
        <dbReference type="Proteomes" id="UP000250241"/>
    </source>
</evidence>